<keyword evidence="1 4" id="KW-0663">Pyridoxal phosphate</keyword>
<keyword evidence="7" id="KW-0808">Transferase</keyword>
<dbReference type="Proteomes" id="UP000003515">
    <property type="component" value="Unassembled WGS sequence"/>
</dbReference>
<dbReference type="InterPro" id="IPR000653">
    <property type="entry name" value="DegT/StrS_aminotransferase"/>
</dbReference>
<protein>
    <submittedName>
        <fullName evidence="7">4-keto-6-deoxy-N-Acetyl-D-hexosaminyl-(Lipid carrier) aminotransferase</fullName>
    </submittedName>
    <submittedName>
        <fullName evidence="6">Pilin glycosylation protein</fullName>
    </submittedName>
</protein>
<evidence type="ECO:0000313" key="8">
    <source>
        <dbReference type="Proteomes" id="UP000002817"/>
    </source>
</evidence>
<evidence type="ECO:0000256" key="3">
    <source>
        <dbReference type="PIRSR" id="PIRSR000390-1"/>
    </source>
</evidence>
<dbReference type="Proteomes" id="UP000002817">
    <property type="component" value="Unassembled WGS sequence"/>
</dbReference>
<comment type="caution">
    <text evidence="7">The sequence shown here is derived from an EMBL/GenBank/DDBJ whole genome shotgun (WGS) entry which is preliminary data.</text>
</comment>
<dbReference type="EMBL" id="ACZV01000003">
    <property type="protein sequence ID" value="EEX95055.1"/>
    <property type="molecule type" value="Genomic_DNA"/>
</dbReference>
<organism evidence="7 8">
    <name type="scientific">Vibrio orientalis CIP 102891 = ATCC 33934</name>
    <dbReference type="NCBI Taxonomy" id="675816"/>
    <lineage>
        <taxon>Bacteria</taxon>
        <taxon>Pseudomonadati</taxon>
        <taxon>Pseudomonadota</taxon>
        <taxon>Gammaproteobacteria</taxon>
        <taxon>Vibrionales</taxon>
        <taxon>Vibrionaceae</taxon>
        <taxon>Vibrio</taxon>
        <taxon>Vibrio oreintalis group</taxon>
    </lineage>
</organism>
<dbReference type="eggNOG" id="COG0399">
    <property type="taxonomic scope" value="Bacteria"/>
</dbReference>
<dbReference type="GO" id="GO:0000271">
    <property type="term" value="P:polysaccharide biosynthetic process"/>
    <property type="evidence" value="ECO:0007669"/>
    <property type="project" value="TreeGrafter"/>
</dbReference>
<evidence type="ECO:0000256" key="4">
    <source>
        <dbReference type="PIRSR" id="PIRSR000390-2"/>
    </source>
</evidence>
<name>C9QDF3_VIBOR</name>
<dbReference type="GO" id="GO:0008483">
    <property type="term" value="F:transaminase activity"/>
    <property type="evidence" value="ECO:0007669"/>
    <property type="project" value="UniProtKB-KW"/>
</dbReference>
<dbReference type="STRING" id="675816.VIA_000518"/>
<evidence type="ECO:0000313" key="7">
    <source>
        <dbReference type="EMBL" id="EGU52116.1"/>
    </source>
</evidence>
<dbReference type="InterPro" id="IPR015422">
    <property type="entry name" value="PyrdxlP-dep_Trfase_small"/>
</dbReference>
<evidence type="ECO:0000256" key="2">
    <source>
        <dbReference type="ARBA" id="ARBA00037999"/>
    </source>
</evidence>
<accession>C9QDF3</accession>
<reference evidence="7" key="2">
    <citation type="submission" date="2011-08" db="EMBL/GenBank/DDBJ databases">
        <authorList>
            <person name="Hoffman M."/>
            <person name="Strain E.A."/>
            <person name="Brown E."/>
            <person name="Allard M.W."/>
        </authorList>
    </citation>
    <scope>NUCLEOTIDE SEQUENCE</scope>
    <source>
        <strain evidence="7">CIP 102891</strain>
    </source>
</reference>
<dbReference type="CDD" id="cd00616">
    <property type="entry name" value="AHBA_syn"/>
    <property type="match status" value="1"/>
</dbReference>
<dbReference type="InterPro" id="IPR015424">
    <property type="entry name" value="PyrdxlP-dep_Trfase"/>
</dbReference>
<evidence type="ECO:0000313" key="9">
    <source>
        <dbReference type="Proteomes" id="UP000003515"/>
    </source>
</evidence>
<dbReference type="Gene3D" id="3.90.1150.10">
    <property type="entry name" value="Aspartate Aminotransferase, domain 1"/>
    <property type="match status" value="1"/>
</dbReference>
<dbReference type="GO" id="GO:0030170">
    <property type="term" value="F:pyridoxal phosphate binding"/>
    <property type="evidence" value="ECO:0007669"/>
    <property type="project" value="TreeGrafter"/>
</dbReference>
<evidence type="ECO:0000256" key="5">
    <source>
        <dbReference type="RuleBase" id="RU004508"/>
    </source>
</evidence>
<proteinExistence type="inferred from homology"/>
<dbReference type="OrthoDB" id="9804264at2"/>
<reference evidence="7 8" key="3">
    <citation type="journal article" date="2012" name="Int. J. Syst. Evol. Microbiol.">
        <title>Vibrio caribbeanicus sp. nov., isolated from the marine sponge Scleritoderma cyanea.</title>
        <authorList>
            <person name="Hoffmann M."/>
            <person name="Monday S.R."/>
            <person name="Allard M.W."/>
            <person name="Strain E.A."/>
            <person name="Whittaker P."/>
            <person name="Naum M."/>
            <person name="McCarthy P.J."/>
            <person name="Lopez J.V."/>
            <person name="Fischer M."/>
            <person name="Brown E.W."/>
        </authorList>
    </citation>
    <scope>NUCLEOTIDE SEQUENCE [LARGE SCALE GENOMIC DNA]</scope>
    <source>
        <strain evidence="7">CIP 102891</strain>
        <strain evidence="8">CIP 102891 / ATCC 33934</strain>
    </source>
</reference>
<feature type="active site" description="Proton acceptor" evidence="3">
    <location>
        <position position="185"/>
    </location>
</feature>
<sequence>MLNTGLSPWPSFSQEEAEAVSSVLLSNKVNYWTGEQGRNFESEFAEWIGAKHAVALGNGTQALDVALKAIGVGVGDEVITTSRTFLATVSSIINAQASPVFADVDLNSQNITADSIAEVITPKTKAIIVVHLAGFPAEMNPIMQLAREYDLYVIEDCAQAHGAKYKGISVGTIGHIGCWSFCQDKIMTTGGEGGMVTTNSETLWQKMWSYKDHGKSYDLVYQKSHSEGFRWLHDSFGTNFRMTEIQAIIGRIQLNKVDSWISIRQSHAKALESAVKDLPVVRTPHIPEYMEHAFYRFYLFVNQQHLKRGWSRDRIIKEIQSHNIPVYHGSCSEVYLEKAFENTGFRPRNRLSNAKKLGEDSIMLLVHPSLTVVEIEHVASVVRGVLLSSQEGD</sequence>
<dbReference type="PANTHER" id="PTHR30244:SF34">
    <property type="entry name" value="DTDP-4-AMINO-4,6-DIDEOXYGALACTOSE TRANSAMINASE"/>
    <property type="match status" value="1"/>
</dbReference>
<reference evidence="6 9" key="1">
    <citation type="submission" date="2009-10" db="EMBL/GenBank/DDBJ databases">
        <authorList>
            <consortium name="Los Alamos National Laboratory (LANL)"/>
            <consortium name="National Microbial Pathogen Data Resource (NMPDR)"/>
            <person name="Munk A.C."/>
            <person name="Chertkov O."/>
            <person name="Tapia R."/>
            <person name="Green L."/>
            <person name="Rogers Y."/>
            <person name="Detter J.C."/>
            <person name="Bruce D."/>
            <person name="Brettin T.S."/>
            <person name="Colwell R.R."/>
            <person name="Huq A."/>
            <person name="Grim C.J."/>
            <person name="Hasan N.A."/>
            <person name="Bartels D."/>
            <person name="Vonstein V."/>
        </authorList>
    </citation>
    <scope>NUCLEOTIDE SEQUENCE [LARGE SCALE GENOMIC DNA]</scope>
    <source>
        <strain evidence="6 9">CIP 102891</strain>
    </source>
</reference>
<feature type="modified residue" description="N6-(pyridoxal phosphate)lysine" evidence="4">
    <location>
        <position position="185"/>
    </location>
</feature>
<evidence type="ECO:0000313" key="6">
    <source>
        <dbReference type="EMBL" id="EEX95055.1"/>
    </source>
</evidence>
<dbReference type="AlphaFoldDB" id="C9QDF3"/>
<dbReference type="PIRSF" id="PIRSF000390">
    <property type="entry name" value="PLP_StrS"/>
    <property type="match status" value="1"/>
</dbReference>
<keyword evidence="9" id="KW-1185">Reference proteome</keyword>
<comment type="similarity">
    <text evidence="2 5">Belongs to the DegT/DnrJ/EryC1 family.</text>
</comment>
<dbReference type="InterPro" id="IPR015421">
    <property type="entry name" value="PyrdxlP-dep_Trfase_major"/>
</dbReference>
<gene>
    <name evidence="6" type="ORF">VIA_000518</name>
    <name evidence="7" type="ORF">VIOR3934_06424</name>
</gene>
<dbReference type="PANTHER" id="PTHR30244">
    <property type="entry name" value="TRANSAMINASE"/>
    <property type="match status" value="1"/>
</dbReference>
<evidence type="ECO:0000256" key="1">
    <source>
        <dbReference type="ARBA" id="ARBA00022898"/>
    </source>
</evidence>
<dbReference type="Gene3D" id="3.40.640.10">
    <property type="entry name" value="Type I PLP-dependent aspartate aminotransferase-like (Major domain)"/>
    <property type="match status" value="1"/>
</dbReference>
<dbReference type="Pfam" id="PF01041">
    <property type="entry name" value="DegT_DnrJ_EryC1"/>
    <property type="match status" value="1"/>
</dbReference>
<dbReference type="EMBL" id="AFWH01000014">
    <property type="protein sequence ID" value="EGU52116.1"/>
    <property type="molecule type" value="Genomic_DNA"/>
</dbReference>
<dbReference type="RefSeq" id="WP_004410772.1">
    <property type="nucleotide sequence ID" value="NZ_ACZV01000003.1"/>
</dbReference>
<dbReference type="PATRIC" id="fig|675816.5.peg.1081"/>
<keyword evidence="7" id="KW-0032">Aminotransferase</keyword>
<dbReference type="SUPFAM" id="SSF53383">
    <property type="entry name" value="PLP-dependent transferases"/>
    <property type="match status" value="1"/>
</dbReference>